<evidence type="ECO:0000313" key="2">
    <source>
        <dbReference type="EnsemblPlants" id="Pp3c5_29120V3.1"/>
    </source>
</evidence>
<dbReference type="Gramene" id="Pp3c5_29120V3.1">
    <property type="protein sequence ID" value="Pp3c5_29120V3.1"/>
    <property type="gene ID" value="Pp3c5_29120"/>
</dbReference>
<evidence type="ECO:0000313" key="1">
    <source>
        <dbReference type="EMBL" id="PNR54614.1"/>
    </source>
</evidence>
<sequence>MHEAHREKRPFEEVDRHNKVIICNFEQTVHQCKPGESPLTIGCTEVDLKDKWRNLEKYNRV</sequence>
<protein>
    <submittedName>
        <fullName evidence="1 2">Uncharacterized protein</fullName>
    </submittedName>
</protein>
<dbReference type="EMBL" id="ABEU02000005">
    <property type="protein sequence ID" value="PNR54614.1"/>
    <property type="molecule type" value="Genomic_DNA"/>
</dbReference>
<dbReference type="InParanoid" id="A0A2K1KLG0"/>
<accession>A0A2K1KLG0</accession>
<reference evidence="1 3" key="2">
    <citation type="journal article" date="2018" name="Plant J.">
        <title>The Physcomitrella patens chromosome-scale assembly reveals moss genome structure and evolution.</title>
        <authorList>
            <person name="Lang D."/>
            <person name="Ullrich K.K."/>
            <person name="Murat F."/>
            <person name="Fuchs J."/>
            <person name="Jenkins J."/>
            <person name="Haas F.B."/>
            <person name="Piednoel M."/>
            <person name="Gundlach H."/>
            <person name="Van Bel M."/>
            <person name="Meyberg R."/>
            <person name="Vives C."/>
            <person name="Morata J."/>
            <person name="Symeonidi A."/>
            <person name="Hiss M."/>
            <person name="Muchero W."/>
            <person name="Kamisugi Y."/>
            <person name="Saleh O."/>
            <person name="Blanc G."/>
            <person name="Decker E.L."/>
            <person name="van Gessel N."/>
            <person name="Grimwood J."/>
            <person name="Hayes R.D."/>
            <person name="Graham S.W."/>
            <person name="Gunter L.E."/>
            <person name="McDaniel S.F."/>
            <person name="Hoernstein S.N.W."/>
            <person name="Larsson A."/>
            <person name="Li F.W."/>
            <person name="Perroud P.F."/>
            <person name="Phillips J."/>
            <person name="Ranjan P."/>
            <person name="Rokshar D.S."/>
            <person name="Rothfels C.J."/>
            <person name="Schneider L."/>
            <person name="Shu S."/>
            <person name="Stevenson D.W."/>
            <person name="Thummler F."/>
            <person name="Tillich M."/>
            <person name="Villarreal Aguilar J.C."/>
            <person name="Widiez T."/>
            <person name="Wong G.K."/>
            <person name="Wymore A."/>
            <person name="Zhang Y."/>
            <person name="Zimmer A.D."/>
            <person name="Quatrano R.S."/>
            <person name="Mayer K.F.X."/>
            <person name="Goodstein D."/>
            <person name="Casacuberta J.M."/>
            <person name="Vandepoele K."/>
            <person name="Reski R."/>
            <person name="Cuming A.C."/>
            <person name="Tuskan G.A."/>
            <person name="Maumus F."/>
            <person name="Salse J."/>
            <person name="Schmutz J."/>
            <person name="Rensing S.A."/>
        </authorList>
    </citation>
    <scope>NUCLEOTIDE SEQUENCE [LARGE SCALE GENOMIC DNA]</scope>
    <source>
        <strain evidence="2 3">cv. Gransden 2004</strain>
    </source>
</reference>
<gene>
    <name evidence="1" type="ORF">PHYPA_008291</name>
</gene>
<reference evidence="2" key="3">
    <citation type="submission" date="2020-12" db="UniProtKB">
        <authorList>
            <consortium name="EnsemblPlants"/>
        </authorList>
    </citation>
    <scope>IDENTIFICATION</scope>
</reference>
<dbReference type="AlphaFoldDB" id="A0A2K1KLG0"/>
<dbReference type="Proteomes" id="UP000006727">
    <property type="component" value="Chromosome 5"/>
</dbReference>
<keyword evidence="3" id="KW-1185">Reference proteome</keyword>
<evidence type="ECO:0000313" key="3">
    <source>
        <dbReference type="Proteomes" id="UP000006727"/>
    </source>
</evidence>
<proteinExistence type="predicted"/>
<organism evidence="1">
    <name type="scientific">Physcomitrium patens</name>
    <name type="common">Spreading-leaved earth moss</name>
    <name type="synonym">Physcomitrella patens</name>
    <dbReference type="NCBI Taxonomy" id="3218"/>
    <lineage>
        <taxon>Eukaryota</taxon>
        <taxon>Viridiplantae</taxon>
        <taxon>Streptophyta</taxon>
        <taxon>Embryophyta</taxon>
        <taxon>Bryophyta</taxon>
        <taxon>Bryophytina</taxon>
        <taxon>Bryopsida</taxon>
        <taxon>Funariidae</taxon>
        <taxon>Funariales</taxon>
        <taxon>Funariaceae</taxon>
        <taxon>Physcomitrium</taxon>
    </lineage>
</organism>
<dbReference type="EnsemblPlants" id="Pp3c5_29120V3.1">
    <property type="protein sequence ID" value="Pp3c5_29120V3.1"/>
    <property type="gene ID" value="Pp3c5_29120"/>
</dbReference>
<reference evidence="1 3" key="1">
    <citation type="journal article" date="2008" name="Science">
        <title>The Physcomitrella genome reveals evolutionary insights into the conquest of land by plants.</title>
        <authorList>
            <person name="Rensing S."/>
            <person name="Lang D."/>
            <person name="Zimmer A."/>
            <person name="Terry A."/>
            <person name="Salamov A."/>
            <person name="Shapiro H."/>
            <person name="Nishiyama T."/>
            <person name="Perroud P.-F."/>
            <person name="Lindquist E."/>
            <person name="Kamisugi Y."/>
            <person name="Tanahashi T."/>
            <person name="Sakakibara K."/>
            <person name="Fujita T."/>
            <person name="Oishi K."/>
            <person name="Shin-I T."/>
            <person name="Kuroki Y."/>
            <person name="Toyoda A."/>
            <person name="Suzuki Y."/>
            <person name="Hashimoto A."/>
            <person name="Yamaguchi K."/>
            <person name="Sugano A."/>
            <person name="Kohara Y."/>
            <person name="Fujiyama A."/>
            <person name="Anterola A."/>
            <person name="Aoki S."/>
            <person name="Ashton N."/>
            <person name="Barbazuk W.B."/>
            <person name="Barker E."/>
            <person name="Bennetzen J."/>
            <person name="Bezanilla M."/>
            <person name="Blankenship R."/>
            <person name="Cho S.H."/>
            <person name="Dutcher S."/>
            <person name="Estelle M."/>
            <person name="Fawcett J.A."/>
            <person name="Gundlach H."/>
            <person name="Hanada K."/>
            <person name="Heyl A."/>
            <person name="Hicks K.A."/>
            <person name="Hugh J."/>
            <person name="Lohr M."/>
            <person name="Mayer K."/>
            <person name="Melkozernov A."/>
            <person name="Murata T."/>
            <person name="Nelson D."/>
            <person name="Pils B."/>
            <person name="Prigge M."/>
            <person name="Reiss B."/>
            <person name="Renner T."/>
            <person name="Rombauts S."/>
            <person name="Rushton P."/>
            <person name="Sanderfoot A."/>
            <person name="Schween G."/>
            <person name="Shiu S.-H."/>
            <person name="Stueber K."/>
            <person name="Theodoulou F.L."/>
            <person name="Tu H."/>
            <person name="Van de Peer Y."/>
            <person name="Verrier P.J."/>
            <person name="Waters E."/>
            <person name="Wood A."/>
            <person name="Yang L."/>
            <person name="Cove D."/>
            <person name="Cuming A."/>
            <person name="Hasebe M."/>
            <person name="Lucas S."/>
            <person name="Mishler D.B."/>
            <person name="Reski R."/>
            <person name="Grigoriev I."/>
            <person name="Quatrano R.S."/>
            <person name="Boore J.L."/>
        </authorList>
    </citation>
    <scope>NUCLEOTIDE SEQUENCE [LARGE SCALE GENOMIC DNA]</scope>
    <source>
        <strain evidence="2 3">cv. Gransden 2004</strain>
    </source>
</reference>
<name>A0A2K1KLG0_PHYPA</name>
<dbReference type="PaxDb" id="3218-PP1S208_48V6.1"/>